<dbReference type="PRINTS" id="PR00134">
    <property type="entry name" value="GLHYDRLASE10"/>
</dbReference>
<dbReference type="InterPro" id="IPR001000">
    <property type="entry name" value="GH10_dom"/>
</dbReference>
<keyword evidence="4" id="KW-0858">Xylan degradation</keyword>
<dbReference type="STRING" id="1169540.A0A0G4ES82"/>
<evidence type="ECO:0000313" key="11">
    <source>
        <dbReference type="EMBL" id="CEM00715.1"/>
    </source>
</evidence>
<evidence type="ECO:0000256" key="2">
    <source>
        <dbReference type="ARBA" id="ARBA00007495"/>
    </source>
</evidence>
<dbReference type="VEuPathDB" id="CryptoDB:Vbra_5391"/>
<gene>
    <name evidence="11" type="ORF">Vbra_5391</name>
</gene>
<dbReference type="SUPFAM" id="SSF51445">
    <property type="entry name" value="(Trans)glycosidases"/>
    <property type="match status" value="1"/>
</dbReference>
<keyword evidence="7" id="KW-0119">Carbohydrate metabolism</keyword>
<keyword evidence="9" id="KW-0624">Polysaccharide degradation</keyword>
<comment type="catalytic activity">
    <reaction evidence="1">
        <text>Endohydrolysis of (1-&gt;4)-beta-D-xylosidic linkages in xylans.</text>
        <dbReference type="EC" id="3.2.1.8"/>
    </reaction>
</comment>
<dbReference type="AlphaFoldDB" id="A0A0G4ES82"/>
<reference evidence="11 12" key="1">
    <citation type="submission" date="2014-11" db="EMBL/GenBank/DDBJ databases">
        <authorList>
            <person name="Zhu J."/>
            <person name="Qi W."/>
            <person name="Song R."/>
        </authorList>
    </citation>
    <scope>NUCLEOTIDE SEQUENCE [LARGE SCALE GENOMIC DNA]</scope>
</reference>
<evidence type="ECO:0000256" key="4">
    <source>
        <dbReference type="ARBA" id="ARBA00022651"/>
    </source>
</evidence>
<dbReference type="Gene3D" id="3.20.20.80">
    <property type="entry name" value="Glycosidases"/>
    <property type="match status" value="1"/>
</dbReference>
<proteinExistence type="inferred from homology"/>
<sequence length="351" mass="40048">MKKSFAEEERDDVPYLRCLADRKGLLIGTAVNDWALRSGDAPYQQILQKQFNVVVAENACKWGSLRPSRSVFDFTDADRIQQLAEDNKQKFRGHCLVWHNWNGNPEWLNRFHGSAQEKQALLEEHIGTVVRHFGGKIFAWDVVNEALEDQQPAPSCPALRKSIWSDIPDFIDLAFRRAHEAAPPSTQLFYNDYNVASCRGWSKPKADAMLHLVRGMLERGVPIHGVGFQLHTNTHANTSMLMDGIRENVRRYADLGIVVHMTEVDVPGGQWDHGKFHPLPADKWTDADRATQADIYGELLKICVEEPNVKAFLSWGFTDKYTWLPEDCPLPWDRQYGEKPAVKAMRRALEA</sequence>
<dbReference type="OMA" id="PENQMKW"/>
<evidence type="ECO:0000256" key="7">
    <source>
        <dbReference type="ARBA" id="ARBA00023277"/>
    </source>
</evidence>
<evidence type="ECO:0000256" key="5">
    <source>
        <dbReference type="ARBA" id="ARBA00022729"/>
    </source>
</evidence>
<evidence type="ECO:0000313" key="12">
    <source>
        <dbReference type="Proteomes" id="UP000041254"/>
    </source>
</evidence>
<dbReference type="GO" id="GO:0045493">
    <property type="term" value="P:xylan catabolic process"/>
    <property type="evidence" value="ECO:0007669"/>
    <property type="project" value="UniProtKB-KW"/>
</dbReference>
<dbReference type="PANTHER" id="PTHR31490">
    <property type="entry name" value="GLYCOSYL HYDROLASE"/>
    <property type="match status" value="1"/>
</dbReference>
<dbReference type="PANTHER" id="PTHR31490:SF88">
    <property type="entry name" value="BETA-XYLANASE"/>
    <property type="match status" value="1"/>
</dbReference>
<keyword evidence="5" id="KW-0732">Signal</keyword>
<dbReference type="GO" id="GO:0031176">
    <property type="term" value="F:endo-1,4-beta-xylanase activity"/>
    <property type="evidence" value="ECO:0007669"/>
    <property type="project" value="UniProtKB-EC"/>
</dbReference>
<evidence type="ECO:0000256" key="1">
    <source>
        <dbReference type="ARBA" id="ARBA00000681"/>
    </source>
</evidence>
<feature type="domain" description="GH10" evidence="10">
    <location>
        <begin position="1"/>
        <end position="348"/>
    </location>
</feature>
<evidence type="ECO:0000256" key="6">
    <source>
        <dbReference type="ARBA" id="ARBA00022801"/>
    </source>
</evidence>
<dbReference type="EMBL" id="CDMY01000297">
    <property type="protein sequence ID" value="CEM00715.1"/>
    <property type="molecule type" value="Genomic_DNA"/>
</dbReference>
<keyword evidence="6" id="KW-0378">Hydrolase</keyword>
<keyword evidence="12" id="KW-1185">Reference proteome</keyword>
<evidence type="ECO:0000256" key="8">
    <source>
        <dbReference type="ARBA" id="ARBA00023295"/>
    </source>
</evidence>
<dbReference type="InterPro" id="IPR044846">
    <property type="entry name" value="GH10"/>
</dbReference>
<dbReference type="SMART" id="SM00633">
    <property type="entry name" value="Glyco_10"/>
    <property type="match status" value="1"/>
</dbReference>
<dbReference type="EC" id="3.2.1.8" evidence="3"/>
<evidence type="ECO:0000256" key="3">
    <source>
        <dbReference type="ARBA" id="ARBA00012590"/>
    </source>
</evidence>
<keyword evidence="8" id="KW-0326">Glycosidase</keyword>
<dbReference type="Pfam" id="PF00331">
    <property type="entry name" value="Glyco_hydro_10"/>
    <property type="match status" value="1"/>
</dbReference>
<dbReference type="PROSITE" id="PS51760">
    <property type="entry name" value="GH10_2"/>
    <property type="match status" value="1"/>
</dbReference>
<dbReference type="OrthoDB" id="3055998at2759"/>
<dbReference type="InParanoid" id="A0A0G4ES82"/>
<dbReference type="InterPro" id="IPR017853">
    <property type="entry name" value="GH"/>
</dbReference>
<protein>
    <recommendedName>
        <fullName evidence="3">endo-1,4-beta-xylanase</fullName>
        <ecNumber evidence="3">3.2.1.8</ecNumber>
    </recommendedName>
</protein>
<dbReference type="PhylomeDB" id="A0A0G4ES82"/>
<accession>A0A0G4ES82</accession>
<evidence type="ECO:0000259" key="10">
    <source>
        <dbReference type="PROSITE" id="PS51760"/>
    </source>
</evidence>
<dbReference type="Proteomes" id="UP000041254">
    <property type="component" value="Unassembled WGS sequence"/>
</dbReference>
<name>A0A0G4ES82_VITBC</name>
<comment type="similarity">
    <text evidence="2">Belongs to the glycosyl hydrolase 10 (cellulase F) family.</text>
</comment>
<organism evidence="11 12">
    <name type="scientific">Vitrella brassicaformis (strain CCMP3155)</name>
    <dbReference type="NCBI Taxonomy" id="1169540"/>
    <lineage>
        <taxon>Eukaryota</taxon>
        <taxon>Sar</taxon>
        <taxon>Alveolata</taxon>
        <taxon>Colpodellida</taxon>
        <taxon>Vitrellaceae</taxon>
        <taxon>Vitrella</taxon>
    </lineage>
</organism>
<evidence type="ECO:0000256" key="9">
    <source>
        <dbReference type="ARBA" id="ARBA00023326"/>
    </source>
</evidence>